<evidence type="ECO:0000256" key="1">
    <source>
        <dbReference type="SAM" id="MobiDB-lite"/>
    </source>
</evidence>
<feature type="compositionally biased region" description="Polar residues" evidence="1">
    <location>
        <begin position="132"/>
        <end position="141"/>
    </location>
</feature>
<protein>
    <submittedName>
        <fullName evidence="2">Lactate/malate dehydrogenase family protein</fullName>
    </submittedName>
</protein>
<evidence type="ECO:0000313" key="2">
    <source>
        <dbReference type="EMBL" id="KZV13671.1"/>
    </source>
</evidence>
<keyword evidence="3" id="KW-1185">Reference proteome</keyword>
<feature type="region of interest" description="Disordered" evidence="1">
    <location>
        <begin position="132"/>
        <end position="208"/>
    </location>
</feature>
<reference evidence="2 3" key="1">
    <citation type="journal article" date="2015" name="Proc. Natl. Acad. Sci. U.S.A.">
        <title>The resurrection genome of Boea hygrometrica: A blueprint for survival of dehydration.</title>
        <authorList>
            <person name="Xiao L."/>
            <person name="Yang G."/>
            <person name="Zhang L."/>
            <person name="Yang X."/>
            <person name="Zhao S."/>
            <person name="Ji Z."/>
            <person name="Zhou Q."/>
            <person name="Hu M."/>
            <person name="Wang Y."/>
            <person name="Chen M."/>
            <person name="Xu Y."/>
            <person name="Jin H."/>
            <person name="Xiao X."/>
            <person name="Hu G."/>
            <person name="Bao F."/>
            <person name="Hu Y."/>
            <person name="Wan P."/>
            <person name="Li L."/>
            <person name="Deng X."/>
            <person name="Kuang T."/>
            <person name="Xiang C."/>
            <person name="Zhu J.K."/>
            <person name="Oliver M.J."/>
            <person name="He Y."/>
        </authorList>
    </citation>
    <scope>NUCLEOTIDE SEQUENCE [LARGE SCALE GENOMIC DNA]</scope>
    <source>
        <strain evidence="3">cv. XS01</strain>
    </source>
</reference>
<feature type="compositionally biased region" description="Basic residues" evidence="1">
    <location>
        <begin position="142"/>
        <end position="152"/>
    </location>
</feature>
<feature type="compositionally biased region" description="Polar residues" evidence="1">
    <location>
        <begin position="171"/>
        <end position="182"/>
    </location>
</feature>
<sequence>MGNTDPHKTKAGNKYEFKPQYEELSNSYACNMLKINAMKCMWLSKEIGQLGQSINRQFISSRLNTTVYKPGNHRSVIIGARQPITARRRDFPEMLKSVTGTQYLSSIQLHNHVNPTARSILQSYTSTQALTTKNRAQTTRNAHPKAQKKRRQNLLNETNNSRKSRAFGISQLVTPSFQTSINGKRKSQGVQRHQERQKQRLESTGNGD</sequence>
<name>A0A2Z6ZX85_9LAMI</name>
<evidence type="ECO:0000313" key="3">
    <source>
        <dbReference type="Proteomes" id="UP000250235"/>
    </source>
</evidence>
<organism evidence="2 3">
    <name type="scientific">Dorcoceras hygrometricum</name>
    <dbReference type="NCBI Taxonomy" id="472368"/>
    <lineage>
        <taxon>Eukaryota</taxon>
        <taxon>Viridiplantae</taxon>
        <taxon>Streptophyta</taxon>
        <taxon>Embryophyta</taxon>
        <taxon>Tracheophyta</taxon>
        <taxon>Spermatophyta</taxon>
        <taxon>Magnoliopsida</taxon>
        <taxon>eudicotyledons</taxon>
        <taxon>Gunneridae</taxon>
        <taxon>Pentapetalae</taxon>
        <taxon>asterids</taxon>
        <taxon>lamiids</taxon>
        <taxon>Lamiales</taxon>
        <taxon>Gesneriaceae</taxon>
        <taxon>Didymocarpoideae</taxon>
        <taxon>Trichosporeae</taxon>
        <taxon>Loxocarpinae</taxon>
        <taxon>Dorcoceras</taxon>
    </lineage>
</organism>
<dbReference type="AlphaFoldDB" id="A0A2Z6ZX85"/>
<dbReference type="Proteomes" id="UP000250235">
    <property type="component" value="Unassembled WGS sequence"/>
</dbReference>
<dbReference type="EMBL" id="KV030047">
    <property type="protein sequence ID" value="KZV13671.1"/>
    <property type="molecule type" value="Genomic_DNA"/>
</dbReference>
<feature type="compositionally biased region" description="Basic and acidic residues" evidence="1">
    <location>
        <begin position="192"/>
        <end position="201"/>
    </location>
</feature>
<proteinExistence type="predicted"/>
<gene>
    <name evidence="2" type="ORF">F511_45167</name>
</gene>
<accession>A0A2Z6ZX85</accession>